<dbReference type="GO" id="GO:0008017">
    <property type="term" value="F:microtubule binding"/>
    <property type="evidence" value="ECO:0007669"/>
    <property type="project" value="InterPro"/>
</dbReference>
<dbReference type="GO" id="GO:0003777">
    <property type="term" value="F:microtubule motor activity"/>
    <property type="evidence" value="ECO:0007669"/>
    <property type="project" value="InterPro"/>
</dbReference>
<dbReference type="InterPro" id="IPR001752">
    <property type="entry name" value="Kinesin_motor_dom"/>
</dbReference>
<evidence type="ECO:0000313" key="4">
    <source>
        <dbReference type="EMBL" id="ADE76703.1"/>
    </source>
</evidence>
<evidence type="ECO:0000259" key="3">
    <source>
        <dbReference type="PROSITE" id="PS50067"/>
    </source>
</evidence>
<name>D5AAY4_PICSI</name>
<organism evidence="4">
    <name type="scientific">Picea sitchensis</name>
    <name type="common">Sitka spruce</name>
    <name type="synonym">Pinus sitchensis</name>
    <dbReference type="NCBI Taxonomy" id="3332"/>
    <lineage>
        <taxon>Eukaryota</taxon>
        <taxon>Viridiplantae</taxon>
        <taxon>Streptophyta</taxon>
        <taxon>Embryophyta</taxon>
        <taxon>Tracheophyta</taxon>
        <taxon>Spermatophyta</taxon>
        <taxon>Pinopsida</taxon>
        <taxon>Pinidae</taxon>
        <taxon>Conifers I</taxon>
        <taxon>Pinales</taxon>
        <taxon>Pinaceae</taxon>
        <taxon>Picea</taxon>
    </lineage>
</organism>
<reference evidence="4" key="1">
    <citation type="submission" date="2010-04" db="EMBL/GenBank/DDBJ databases">
        <authorList>
            <person name="Reid K.E."/>
            <person name="Liao N."/>
            <person name="Chan S."/>
            <person name="Docking R."/>
            <person name="Taylor G."/>
            <person name="Moore R."/>
            <person name="Mayo M."/>
            <person name="Munro S."/>
            <person name="King J."/>
            <person name="Yanchuk A."/>
            <person name="Holt R."/>
            <person name="Jones S."/>
            <person name="Marra M."/>
            <person name="Ritland C.E."/>
            <person name="Ritland K."/>
            <person name="Bohlmann J."/>
        </authorList>
    </citation>
    <scope>NUCLEOTIDE SEQUENCE</scope>
    <source>
        <tissue evidence="4">Bud</tissue>
    </source>
</reference>
<dbReference type="AlphaFoldDB" id="D5AAY4"/>
<comment type="caution">
    <text evidence="2">Lacks conserved residue(s) required for the propagation of feature annotation.</text>
</comment>
<accession>D5AAY4</accession>
<comment type="similarity">
    <text evidence="2">Belongs to the TRAFAC class myosin-kinesin ATPase superfamily. Kinesin family.</text>
</comment>
<proteinExistence type="evidence at transcript level"/>
<keyword evidence="1" id="KW-0505">Motor protein</keyword>
<evidence type="ECO:0000256" key="1">
    <source>
        <dbReference type="ARBA" id="ARBA00023175"/>
    </source>
</evidence>
<protein>
    <recommendedName>
        <fullName evidence="3">Kinesin motor domain-containing protein</fullName>
    </recommendedName>
</protein>
<dbReference type="GO" id="GO:0005524">
    <property type="term" value="F:ATP binding"/>
    <property type="evidence" value="ECO:0007669"/>
    <property type="project" value="InterPro"/>
</dbReference>
<sequence>MFVNISPDPKSFGESLCSLRFAAKVNACEIGVPRRQTNSRVSDAHGRLSSC</sequence>
<dbReference type="EMBL" id="BT123381">
    <property type="protein sequence ID" value="ADE76703.1"/>
    <property type="molecule type" value="mRNA"/>
</dbReference>
<feature type="domain" description="Kinesin motor" evidence="3">
    <location>
        <begin position="1"/>
        <end position="28"/>
    </location>
</feature>
<evidence type="ECO:0000256" key="2">
    <source>
        <dbReference type="PROSITE-ProRule" id="PRU00283"/>
    </source>
</evidence>
<dbReference type="PROSITE" id="PS50067">
    <property type="entry name" value="KINESIN_MOTOR_2"/>
    <property type="match status" value="1"/>
</dbReference>
<dbReference type="GO" id="GO:0007018">
    <property type="term" value="P:microtubule-based movement"/>
    <property type="evidence" value="ECO:0007669"/>
    <property type="project" value="InterPro"/>
</dbReference>